<organism evidence="8 9">
    <name type="scientific">Chiloscyllium punctatum</name>
    <name type="common">Brownbanded bambooshark</name>
    <name type="synonym">Hemiscyllium punctatum</name>
    <dbReference type="NCBI Taxonomy" id="137246"/>
    <lineage>
        <taxon>Eukaryota</taxon>
        <taxon>Metazoa</taxon>
        <taxon>Chordata</taxon>
        <taxon>Craniata</taxon>
        <taxon>Vertebrata</taxon>
        <taxon>Chondrichthyes</taxon>
        <taxon>Elasmobranchii</taxon>
        <taxon>Galeomorphii</taxon>
        <taxon>Galeoidea</taxon>
        <taxon>Orectolobiformes</taxon>
        <taxon>Hemiscylliidae</taxon>
        <taxon>Chiloscyllium</taxon>
    </lineage>
</organism>
<dbReference type="Pfam" id="PF02946">
    <property type="entry name" value="GTF2I"/>
    <property type="match status" value="5"/>
</dbReference>
<evidence type="ECO:0000256" key="4">
    <source>
        <dbReference type="ARBA" id="ARBA00023125"/>
    </source>
</evidence>
<dbReference type="OrthoDB" id="9876044at2759"/>
<evidence type="ECO:0000256" key="2">
    <source>
        <dbReference type="ARBA" id="ARBA00022737"/>
    </source>
</evidence>
<evidence type="ECO:0000256" key="1">
    <source>
        <dbReference type="ARBA" id="ARBA00004123"/>
    </source>
</evidence>
<feature type="non-terminal residue" evidence="8">
    <location>
        <position position="1"/>
    </location>
</feature>
<dbReference type="EMBL" id="BEZZ01000841">
    <property type="protein sequence ID" value="GCC36491.1"/>
    <property type="molecule type" value="Genomic_DNA"/>
</dbReference>
<keyword evidence="5" id="KW-0804">Transcription</keyword>
<feature type="compositionally biased region" description="Low complexity" evidence="7">
    <location>
        <begin position="544"/>
        <end position="554"/>
    </location>
</feature>
<dbReference type="Proteomes" id="UP000287033">
    <property type="component" value="Unassembled WGS sequence"/>
</dbReference>
<keyword evidence="2" id="KW-0677">Repeat</keyword>
<reference evidence="8 9" key="1">
    <citation type="journal article" date="2018" name="Nat. Ecol. Evol.">
        <title>Shark genomes provide insights into elasmobranch evolution and the origin of vertebrates.</title>
        <authorList>
            <person name="Hara Y"/>
            <person name="Yamaguchi K"/>
            <person name="Onimaru K"/>
            <person name="Kadota M"/>
            <person name="Koyanagi M"/>
            <person name="Keeley SD"/>
            <person name="Tatsumi K"/>
            <person name="Tanaka K"/>
            <person name="Motone F"/>
            <person name="Kageyama Y"/>
            <person name="Nozu R"/>
            <person name="Adachi N"/>
            <person name="Nishimura O"/>
            <person name="Nakagawa R"/>
            <person name="Tanegashima C"/>
            <person name="Kiyatake I"/>
            <person name="Matsumoto R"/>
            <person name="Murakumo K"/>
            <person name="Nishida K"/>
            <person name="Terakita A"/>
            <person name="Kuratani S"/>
            <person name="Sato K"/>
            <person name="Hyodo S Kuraku.S."/>
        </authorList>
    </citation>
    <scope>NUCLEOTIDE SEQUENCE [LARGE SCALE GENOMIC DNA]</scope>
</reference>
<gene>
    <name evidence="8" type="ORF">chiPu_0014985</name>
</gene>
<evidence type="ECO:0000256" key="3">
    <source>
        <dbReference type="ARBA" id="ARBA00023015"/>
    </source>
</evidence>
<dbReference type="PANTHER" id="PTHR46304">
    <property type="entry name" value="GENERAL TRANSCRIPTION FACTOR II-I REPEAT DOMAIN-CONTAINING PROTEIN 1"/>
    <property type="match status" value="1"/>
</dbReference>
<dbReference type="OMA" id="VFDVLYX"/>
<dbReference type="Gene3D" id="3.90.1460.10">
    <property type="entry name" value="GTF2I-like"/>
    <property type="match status" value="5"/>
</dbReference>
<evidence type="ECO:0000313" key="8">
    <source>
        <dbReference type="EMBL" id="GCC36491.1"/>
    </source>
</evidence>
<proteinExistence type="predicted"/>
<evidence type="ECO:0000256" key="6">
    <source>
        <dbReference type="ARBA" id="ARBA00023242"/>
    </source>
</evidence>
<dbReference type="GO" id="GO:0003700">
    <property type="term" value="F:DNA-binding transcription factor activity"/>
    <property type="evidence" value="ECO:0007669"/>
    <property type="project" value="TreeGrafter"/>
</dbReference>
<dbReference type="InterPro" id="IPR004212">
    <property type="entry name" value="GTF2I"/>
</dbReference>
<dbReference type="AlphaFoldDB" id="A0A401T1I6"/>
<evidence type="ECO:0000313" key="9">
    <source>
        <dbReference type="Proteomes" id="UP000287033"/>
    </source>
</evidence>
<dbReference type="InterPro" id="IPR036647">
    <property type="entry name" value="GTF2I-like_rpt_sf"/>
</dbReference>
<dbReference type="FunFam" id="3.90.1460.10:FF:000002">
    <property type="entry name" value="General transcription factor II-I isoform 1"/>
    <property type="match status" value="1"/>
</dbReference>
<name>A0A401T1I6_CHIPU</name>
<evidence type="ECO:0000256" key="5">
    <source>
        <dbReference type="ARBA" id="ARBA00023163"/>
    </source>
</evidence>
<keyword evidence="9" id="KW-1185">Reference proteome</keyword>
<comment type="subcellular location">
    <subcellularLocation>
        <location evidence="1">Nucleus</location>
    </subcellularLocation>
</comment>
<protein>
    <recommendedName>
        <fullName evidence="10">General transcription factor II-I repeat domain-containing protein 1</fullName>
    </recommendedName>
</protein>
<dbReference type="GO" id="GO:0005634">
    <property type="term" value="C:nucleus"/>
    <property type="evidence" value="ECO:0007669"/>
    <property type="project" value="UniProtKB-SubCell"/>
</dbReference>
<evidence type="ECO:0008006" key="10">
    <source>
        <dbReference type="Google" id="ProtNLM"/>
    </source>
</evidence>
<dbReference type="PROSITE" id="PS51139">
    <property type="entry name" value="GTF2I"/>
    <property type="match status" value="5"/>
</dbReference>
<feature type="region of interest" description="Disordered" evidence="7">
    <location>
        <begin position="998"/>
        <end position="1028"/>
    </location>
</feature>
<keyword evidence="3" id="KW-0805">Transcription regulation</keyword>
<dbReference type="GO" id="GO:0003677">
    <property type="term" value="F:DNA binding"/>
    <property type="evidence" value="ECO:0007669"/>
    <property type="project" value="UniProtKB-KW"/>
</dbReference>
<dbReference type="STRING" id="137246.A0A401T1I6"/>
<dbReference type="PANTHER" id="PTHR46304:SF2">
    <property type="entry name" value="GENERAL TRANSCRIPTION FACTOR II-I"/>
    <property type="match status" value="1"/>
</dbReference>
<evidence type="ECO:0000256" key="7">
    <source>
        <dbReference type="SAM" id="MobiDB-lite"/>
    </source>
</evidence>
<keyword evidence="6" id="KW-0539">Nucleus</keyword>
<keyword evidence="4" id="KW-0238">DNA-binding</keyword>
<dbReference type="SUPFAM" id="SSF117773">
    <property type="entry name" value="GTF2I-like repeat"/>
    <property type="match status" value="5"/>
</dbReference>
<sequence length="1057" mass="119408">RRDQRCGGPTKLNGVNMAHIGSLEEGARSNNCHDHLQSFRDKKDIITSLVSALDSMCTALSKLNTEVACIAVHEETMFVLGTEKGKLFLNARRELQKEFVKYCTANWNAHLREMEMLKMVTDNGRSVQRDSLDPMTDVFVLRKMVEEVFAVLYSEALEKSSIVPVPYEKILKDPPSVVVHGLPDGVSFKRPSEYEAHTLKRILERSNRIRFILKRSIDEDLQEVRTHVDRDREIQPGKSTCDFNRESPVAKVSNQDASNGRTPPQFLYDLPGSRIPLDLNQDLLTMRPTANLNHGLSPTGASIMMDSNKLTPARDCADDTGKNTTGFIGELSNISQHSHVSKRLLFSIVHDKAEKWNLYIKETEDINILRECVQILFNSRYAEALGLDHMVPVPYRKIACDPEAVEIIGIPEGIPFKRPCTYGVPKLKRILEARHKVRFVIKRMFDERVLTGNKYIRDGSKPDSHSPLDEESHRTIALDMTPKNHICRSVKMKEGETGASIDLSTMKKVKTEPEDSEIIQITVQDPHTTSEDISENLSAKSPSEEPSILLESPSDAAQDNASNHEDQHVLVKEEWNEKITQLRKQVEILFDRKYGEAMGLSDPVKIPYLKFQSHPEELLVDGLPDGIPFRRPNCFGISKLQKILEASEGIQFIIKKPQLLLEGQESCKEKKNAVATTQEPRDYVKGEATQLKRQIQTETPDKTTVKYLTNSDGNKVNNSLNIIEVTIPENYDAKLTRVDIANNLREQVQDLFNRKYGEALGIKYPVQVPYKRIKSNPGSVIIEGLPPGIPFRKPCTFGSQNLERILAVADKIKFTITRPFQGLIPKPGLHTHQPYPHPVPLAACVPAKELQDPQKAKCCWKSEIKTENAGNTQRNEEAPRRITSLEKAYAALQEDEEANRLGEKVILREQVKELFNEKYGEALGLNRPVLVPYKLIRDNPDAIEVTGLPDDILFRNPTTYDLSRLEKILTVRDRIRMTIKSQLQPFAEICNEASKSASKQDAVHKRKRRRVSEGSIVPSSSNMEAGVSPNPVPLVQWPMYLVDYGAVNMQIQGPVNF</sequence>
<feature type="region of interest" description="Disordered" evidence="7">
    <location>
        <begin position="507"/>
        <end position="566"/>
    </location>
</feature>
<accession>A0A401T1I6</accession>
<comment type="caution">
    <text evidence="8">The sequence shown here is derived from an EMBL/GenBank/DDBJ whole genome shotgun (WGS) entry which is preliminary data.</text>
</comment>